<dbReference type="InterPro" id="IPR013780">
    <property type="entry name" value="Glyco_hydro_b"/>
</dbReference>
<keyword evidence="7" id="KW-0479">Metal-binding</keyword>
<evidence type="ECO:0000256" key="7">
    <source>
        <dbReference type="ARBA" id="ARBA00022723"/>
    </source>
</evidence>
<dbReference type="EMBL" id="JAPXFL010000009">
    <property type="protein sequence ID" value="KAK9501823.1"/>
    <property type="molecule type" value="Genomic_DNA"/>
</dbReference>
<dbReference type="SMART" id="SM00642">
    <property type="entry name" value="Aamy"/>
    <property type="match status" value="1"/>
</dbReference>
<evidence type="ECO:0000256" key="11">
    <source>
        <dbReference type="ARBA" id="ARBA00023214"/>
    </source>
</evidence>
<comment type="cofactor">
    <cofactor evidence="3">
        <name>chloride</name>
        <dbReference type="ChEBI" id="CHEBI:17996"/>
    </cofactor>
</comment>
<evidence type="ECO:0000256" key="16">
    <source>
        <dbReference type="SAM" id="SignalP"/>
    </source>
</evidence>
<comment type="subunit">
    <text evidence="5">Monomer.</text>
</comment>
<keyword evidence="12 15" id="KW-0119">Carbohydrate metabolism</keyword>
<keyword evidence="16" id="KW-0732">Signal</keyword>
<dbReference type="EC" id="3.2.1.1" evidence="6 15"/>
<evidence type="ECO:0000256" key="10">
    <source>
        <dbReference type="ARBA" id="ARBA00023157"/>
    </source>
</evidence>
<evidence type="ECO:0000256" key="2">
    <source>
        <dbReference type="ARBA" id="ARBA00001913"/>
    </source>
</evidence>
<keyword evidence="13 15" id="KW-0326">Glycosidase</keyword>
<evidence type="ECO:0000256" key="13">
    <source>
        <dbReference type="ARBA" id="ARBA00023295"/>
    </source>
</evidence>
<dbReference type="Gene3D" id="2.60.40.1180">
    <property type="entry name" value="Golgi alpha-mannosidase II"/>
    <property type="match status" value="1"/>
</dbReference>
<evidence type="ECO:0000256" key="12">
    <source>
        <dbReference type="ARBA" id="ARBA00023277"/>
    </source>
</evidence>
<comment type="catalytic activity">
    <reaction evidence="1 15">
        <text>Endohydrolysis of (1-&gt;4)-alpha-D-glucosidic linkages in polysaccharides containing three or more (1-&gt;4)-alpha-linked D-glucose units.</text>
        <dbReference type="EC" id="3.2.1.1"/>
    </reaction>
</comment>
<gene>
    <name evidence="19" type="ORF">O3M35_012481</name>
</gene>
<dbReference type="GO" id="GO:0005975">
    <property type="term" value="P:carbohydrate metabolic process"/>
    <property type="evidence" value="ECO:0007669"/>
    <property type="project" value="InterPro"/>
</dbReference>
<accession>A0AAW1CSI4</accession>
<dbReference type="Gene3D" id="3.20.20.80">
    <property type="entry name" value="Glycosidases"/>
    <property type="match status" value="1"/>
</dbReference>
<dbReference type="InterPro" id="IPR006047">
    <property type="entry name" value="GH13_cat_dom"/>
</dbReference>
<comment type="caution">
    <text evidence="19">The sequence shown here is derived from an EMBL/GenBank/DDBJ whole genome shotgun (WGS) entry which is preliminary data.</text>
</comment>
<proteinExistence type="inferred from homology"/>
<dbReference type="Proteomes" id="UP001461498">
    <property type="component" value="Unassembled WGS sequence"/>
</dbReference>
<dbReference type="GO" id="GO:0046872">
    <property type="term" value="F:metal ion binding"/>
    <property type="evidence" value="ECO:0007669"/>
    <property type="project" value="UniProtKB-KW"/>
</dbReference>
<keyword evidence="9" id="KW-0106">Calcium</keyword>
<evidence type="ECO:0000259" key="17">
    <source>
        <dbReference type="SMART" id="SM00632"/>
    </source>
</evidence>
<keyword evidence="8 15" id="KW-0378">Hydrolase</keyword>
<sequence length="493" mass="55811">MTVDSSVVGFITVIFISAVFTDSYSNQNEHIIVHLFEWKFNDIARECKEFLGPYGYSAVQISPVNEYAVLEGRPWYERYQPFSYDLASRSGTVEEFKAMIKACNDANVKIYVDVVLNHMSATLPPNTKGTANHTALTSNKVYPAVPYTNQNFHKTCSIQNYQDAAQVRNCELVGLHDLDHSEPYVKTKVINFLNGLIELGVAGFRVDAAKHMWPDQLKQIYNSLNDLNVEAGFPKGSRPFIYQEVIDYGGEGVKFSEYTGMGHVTEFKFGKELSRSFRGQNLLKWFRNFGPEWNLMNSDYALVFVDNHDTQRAGDNTLNYKDSKQYKMAVGFMLSWPYGTKRVMSSYDFTNHDQGPPHNPDMSIKSVTTNPDMTCNNGWICEHRWRQIYNMVRFANAVKGTSVEHFWDNGSNQISYCRGNKGFVAFNLDNYDLNQKLMTCLPAGTYCDVISGNKIGNRCTGKTITVNADGTANISIGRNEEDGILALHDQAKL</sequence>
<feature type="domain" description="Glycosyl hydrolase family 13 catalytic" evidence="18">
    <location>
        <begin position="30"/>
        <end position="395"/>
    </location>
</feature>
<dbReference type="GO" id="GO:0004556">
    <property type="term" value="F:alpha-amylase activity"/>
    <property type="evidence" value="ECO:0007669"/>
    <property type="project" value="UniProtKB-UniRule"/>
</dbReference>
<organism evidence="19 20">
    <name type="scientific">Rhynocoris fuscipes</name>
    <dbReference type="NCBI Taxonomy" id="488301"/>
    <lineage>
        <taxon>Eukaryota</taxon>
        <taxon>Metazoa</taxon>
        <taxon>Ecdysozoa</taxon>
        <taxon>Arthropoda</taxon>
        <taxon>Hexapoda</taxon>
        <taxon>Insecta</taxon>
        <taxon>Pterygota</taxon>
        <taxon>Neoptera</taxon>
        <taxon>Paraneoptera</taxon>
        <taxon>Hemiptera</taxon>
        <taxon>Heteroptera</taxon>
        <taxon>Panheteroptera</taxon>
        <taxon>Cimicomorpha</taxon>
        <taxon>Reduviidae</taxon>
        <taxon>Harpactorinae</taxon>
        <taxon>Harpactorini</taxon>
        <taxon>Rhynocoris</taxon>
    </lineage>
</organism>
<comment type="similarity">
    <text evidence="4 14">Belongs to the glycosyl hydrolase 13 family.</text>
</comment>
<evidence type="ECO:0000259" key="18">
    <source>
        <dbReference type="SMART" id="SM00642"/>
    </source>
</evidence>
<keyword evidence="20" id="KW-1185">Reference proteome</keyword>
<feature type="chain" id="PRO_5043497559" description="Alpha-amylase" evidence="16">
    <location>
        <begin position="22"/>
        <end position="493"/>
    </location>
</feature>
<evidence type="ECO:0000256" key="6">
    <source>
        <dbReference type="ARBA" id="ARBA00012595"/>
    </source>
</evidence>
<evidence type="ECO:0000256" key="4">
    <source>
        <dbReference type="ARBA" id="ARBA00008061"/>
    </source>
</evidence>
<keyword evidence="11" id="KW-0868">Chloride</keyword>
<dbReference type="AlphaFoldDB" id="A0AAW1CSI4"/>
<evidence type="ECO:0000256" key="14">
    <source>
        <dbReference type="RuleBase" id="RU003615"/>
    </source>
</evidence>
<feature type="domain" description="Alpha-amylase C-terminal" evidence="17">
    <location>
        <begin position="404"/>
        <end position="492"/>
    </location>
</feature>
<evidence type="ECO:0000313" key="20">
    <source>
        <dbReference type="Proteomes" id="UP001461498"/>
    </source>
</evidence>
<evidence type="ECO:0000313" key="19">
    <source>
        <dbReference type="EMBL" id="KAK9501823.1"/>
    </source>
</evidence>
<dbReference type="Pfam" id="PF02806">
    <property type="entry name" value="Alpha-amylase_C"/>
    <property type="match status" value="1"/>
</dbReference>
<dbReference type="InterPro" id="IPR031319">
    <property type="entry name" value="A-amylase_C"/>
</dbReference>
<protein>
    <recommendedName>
        <fullName evidence="6 15">Alpha-amylase</fullName>
        <ecNumber evidence="6 15">3.2.1.1</ecNumber>
    </recommendedName>
</protein>
<evidence type="ECO:0000256" key="9">
    <source>
        <dbReference type="ARBA" id="ARBA00022837"/>
    </source>
</evidence>
<dbReference type="InterPro" id="IPR006046">
    <property type="entry name" value="Alpha_amylase"/>
</dbReference>
<keyword evidence="10" id="KW-1015">Disulfide bond</keyword>
<dbReference type="PRINTS" id="PR00110">
    <property type="entry name" value="ALPHAAMYLASE"/>
</dbReference>
<reference evidence="19 20" key="1">
    <citation type="submission" date="2022-12" db="EMBL/GenBank/DDBJ databases">
        <title>Chromosome-level genome assembly of true bugs.</title>
        <authorList>
            <person name="Ma L."/>
            <person name="Li H."/>
        </authorList>
    </citation>
    <scope>NUCLEOTIDE SEQUENCE [LARGE SCALE GENOMIC DNA]</scope>
    <source>
        <strain evidence="19">Lab_2022b</strain>
    </source>
</reference>
<dbReference type="PANTHER" id="PTHR43447">
    <property type="entry name" value="ALPHA-AMYLASE"/>
    <property type="match status" value="1"/>
</dbReference>
<dbReference type="SUPFAM" id="SSF51011">
    <property type="entry name" value="Glycosyl hydrolase domain"/>
    <property type="match status" value="1"/>
</dbReference>
<feature type="signal peptide" evidence="16">
    <location>
        <begin position="1"/>
        <end position="21"/>
    </location>
</feature>
<evidence type="ECO:0000256" key="5">
    <source>
        <dbReference type="ARBA" id="ARBA00011245"/>
    </source>
</evidence>
<dbReference type="SUPFAM" id="SSF51445">
    <property type="entry name" value="(Trans)glycosidases"/>
    <property type="match status" value="1"/>
</dbReference>
<dbReference type="CDD" id="cd11317">
    <property type="entry name" value="AmyAc_bac_euk_AmyA"/>
    <property type="match status" value="1"/>
</dbReference>
<dbReference type="InterPro" id="IPR017853">
    <property type="entry name" value="GH"/>
</dbReference>
<evidence type="ECO:0000256" key="15">
    <source>
        <dbReference type="RuleBase" id="RU361134"/>
    </source>
</evidence>
<evidence type="ECO:0000256" key="8">
    <source>
        <dbReference type="ARBA" id="ARBA00022801"/>
    </source>
</evidence>
<evidence type="ECO:0000256" key="3">
    <source>
        <dbReference type="ARBA" id="ARBA00001923"/>
    </source>
</evidence>
<name>A0AAW1CSI4_9HEMI</name>
<comment type="cofactor">
    <cofactor evidence="2">
        <name>Ca(2+)</name>
        <dbReference type="ChEBI" id="CHEBI:29108"/>
    </cofactor>
</comment>
<dbReference type="SMART" id="SM00632">
    <property type="entry name" value="Aamy_C"/>
    <property type="match status" value="1"/>
</dbReference>
<dbReference type="InterPro" id="IPR006048">
    <property type="entry name" value="A-amylase/branching_C"/>
</dbReference>
<dbReference type="Pfam" id="PF00128">
    <property type="entry name" value="Alpha-amylase"/>
    <property type="match status" value="1"/>
</dbReference>
<evidence type="ECO:0000256" key="1">
    <source>
        <dbReference type="ARBA" id="ARBA00000548"/>
    </source>
</evidence>